<dbReference type="GO" id="GO:0070041">
    <property type="term" value="F:rRNA (uridine-C5-)-methyltransferase activity"/>
    <property type="evidence" value="ECO:0007669"/>
    <property type="project" value="TreeGrafter"/>
</dbReference>
<reference evidence="8" key="1">
    <citation type="submission" date="2016-10" db="EMBL/GenBank/DDBJ databases">
        <authorList>
            <person name="Varghese N."/>
            <person name="Submissions S."/>
        </authorList>
    </citation>
    <scope>NUCLEOTIDE SEQUENCE [LARGE SCALE GENOMIC DNA]</scope>
    <source>
        <strain evidence="8">DSM 17038</strain>
    </source>
</reference>
<dbReference type="PANTHER" id="PTHR11061">
    <property type="entry name" value="RNA M5U METHYLTRANSFERASE"/>
    <property type="match status" value="1"/>
</dbReference>
<dbReference type="Pfam" id="PF01938">
    <property type="entry name" value="TRAM"/>
    <property type="match status" value="1"/>
</dbReference>
<gene>
    <name evidence="7" type="ORF">SAMN05660649_01962</name>
</gene>
<feature type="active site" description="Nucleophile" evidence="4">
    <location>
        <position position="401"/>
    </location>
</feature>
<keyword evidence="3 4" id="KW-0949">S-adenosyl-L-methionine</keyword>
<dbReference type="Proteomes" id="UP000199337">
    <property type="component" value="Unassembled WGS sequence"/>
</dbReference>
<dbReference type="AlphaFoldDB" id="A0A1I2SRF3"/>
<dbReference type="InterPro" id="IPR030391">
    <property type="entry name" value="MeTrfase_TrmA_CS"/>
</dbReference>
<dbReference type="InterPro" id="IPR010280">
    <property type="entry name" value="U5_MeTrfase_fam"/>
</dbReference>
<protein>
    <submittedName>
        <fullName evidence="7">23S rRNA m(5)U-1939 methyltransferase</fullName>
    </submittedName>
</protein>
<dbReference type="PANTHER" id="PTHR11061:SF30">
    <property type="entry name" value="TRNA (URACIL(54)-C(5))-METHYLTRANSFERASE"/>
    <property type="match status" value="1"/>
</dbReference>
<dbReference type="FunFam" id="3.40.50.150:FF:000009">
    <property type="entry name" value="23S rRNA (Uracil(1939)-C(5))-methyltransferase RlmD"/>
    <property type="match status" value="1"/>
</dbReference>
<dbReference type="GO" id="GO:0070475">
    <property type="term" value="P:rRNA base methylation"/>
    <property type="evidence" value="ECO:0007669"/>
    <property type="project" value="TreeGrafter"/>
</dbReference>
<dbReference type="InterPro" id="IPR002792">
    <property type="entry name" value="TRAM_dom"/>
</dbReference>
<name>A0A1I2SRF3_9FIRM</name>
<dbReference type="InterPro" id="IPR029063">
    <property type="entry name" value="SAM-dependent_MTases_sf"/>
</dbReference>
<feature type="binding site" evidence="4">
    <location>
        <position position="305"/>
    </location>
    <ligand>
        <name>S-adenosyl-L-methionine</name>
        <dbReference type="ChEBI" id="CHEBI:59789"/>
    </ligand>
</feature>
<comment type="similarity">
    <text evidence="4">Belongs to the class I-like SAM-binding methyltransferase superfamily. RNA M5U methyltransferase family.</text>
</comment>
<evidence type="ECO:0000256" key="3">
    <source>
        <dbReference type="ARBA" id="ARBA00022691"/>
    </source>
</evidence>
<dbReference type="RefSeq" id="WP_092471133.1">
    <property type="nucleotide sequence ID" value="NZ_FOOX01000006.1"/>
</dbReference>
<dbReference type="PROSITE" id="PS50926">
    <property type="entry name" value="TRAM"/>
    <property type="match status" value="1"/>
</dbReference>
<dbReference type="Gene3D" id="3.40.50.150">
    <property type="entry name" value="Vaccinia Virus protein VP39"/>
    <property type="match status" value="1"/>
</dbReference>
<evidence type="ECO:0000256" key="4">
    <source>
        <dbReference type="PROSITE-ProRule" id="PRU01024"/>
    </source>
</evidence>
<feature type="binding site" evidence="4">
    <location>
        <position position="276"/>
    </location>
    <ligand>
        <name>S-adenosyl-L-methionine</name>
        <dbReference type="ChEBI" id="CHEBI:59789"/>
    </ligand>
</feature>
<dbReference type="PROSITE" id="PS01230">
    <property type="entry name" value="TRMA_1"/>
    <property type="match status" value="1"/>
</dbReference>
<feature type="active site" evidence="5">
    <location>
        <position position="401"/>
    </location>
</feature>
<dbReference type="EMBL" id="FOOX01000006">
    <property type="protein sequence ID" value="SFG55272.1"/>
    <property type="molecule type" value="Genomic_DNA"/>
</dbReference>
<evidence type="ECO:0000256" key="1">
    <source>
        <dbReference type="ARBA" id="ARBA00022603"/>
    </source>
</evidence>
<sequence>MLEGREIKVEIFDINHAGEGVGRDEGKVVFVPGTVPGELVAVRLTEVHKNYVCGIPLEIISISENRQTPACAVSNNCGGCRLQHITYEEQLRLKTGLVRQNLARIGGADGALVKPIIGMADPWHYRNNVRLKVQRRNGRVLLGFYEQESHRLTIVDSNEEQPCLLAHRELNEVAISARRLMEKSGAQAALPEEVTLRRGSTGEIMVVMIAENGKNKELTGLAEGLILIPGVASVIEYQRPVTKKGYGRYKRLSGAEFIIDEIDGLKFKISAGSFYQVNPVQTAVLYQIALGYCGLQGQEEVADAYCGVGTITLYAARKAGMVRGYEVVPGAVQDARANADLNGIKNASFYQGPAEKVLPRHIAAGFRPSVILLDPPRSGCRPEVLEAAANSCARRIVYVSCDPATLARDVKRLSELGYELAEAQPVDMFPHTSHVETVVRIERK</sequence>
<evidence type="ECO:0000256" key="2">
    <source>
        <dbReference type="ARBA" id="ARBA00022679"/>
    </source>
</evidence>
<dbReference type="InterPro" id="IPR030390">
    <property type="entry name" value="MeTrfase_TrmA_AS"/>
</dbReference>
<keyword evidence="8" id="KW-1185">Reference proteome</keyword>
<dbReference type="CDD" id="cd02440">
    <property type="entry name" value="AdoMet_MTases"/>
    <property type="match status" value="1"/>
</dbReference>
<accession>A0A1I2SRF3</accession>
<feature type="domain" description="TRAM" evidence="6">
    <location>
        <begin position="1"/>
        <end position="58"/>
    </location>
</feature>
<dbReference type="Gene3D" id="2.40.50.140">
    <property type="entry name" value="Nucleic acid-binding proteins"/>
    <property type="match status" value="1"/>
</dbReference>
<dbReference type="SUPFAM" id="SSF53335">
    <property type="entry name" value="S-adenosyl-L-methionine-dependent methyltransferases"/>
    <property type="match status" value="1"/>
</dbReference>
<evidence type="ECO:0000259" key="6">
    <source>
        <dbReference type="PROSITE" id="PS50926"/>
    </source>
</evidence>
<dbReference type="Gene3D" id="2.40.50.1070">
    <property type="match status" value="1"/>
</dbReference>
<dbReference type="InterPro" id="IPR012340">
    <property type="entry name" value="NA-bd_OB-fold"/>
</dbReference>
<proteinExistence type="inferred from homology"/>
<evidence type="ECO:0000313" key="8">
    <source>
        <dbReference type="Proteomes" id="UP000199337"/>
    </source>
</evidence>
<dbReference type="PROSITE" id="PS01231">
    <property type="entry name" value="TRMA_2"/>
    <property type="match status" value="1"/>
</dbReference>
<dbReference type="PROSITE" id="PS51687">
    <property type="entry name" value="SAM_MT_RNA_M5U"/>
    <property type="match status" value="1"/>
</dbReference>
<feature type="binding site" evidence="4">
    <location>
        <position position="326"/>
    </location>
    <ligand>
        <name>S-adenosyl-L-methionine</name>
        <dbReference type="ChEBI" id="CHEBI:59789"/>
    </ligand>
</feature>
<dbReference type="OrthoDB" id="9804590at2"/>
<feature type="binding site" evidence="4">
    <location>
        <position position="374"/>
    </location>
    <ligand>
        <name>S-adenosyl-L-methionine</name>
        <dbReference type="ChEBI" id="CHEBI:59789"/>
    </ligand>
</feature>
<keyword evidence="2 4" id="KW-0808">Transferase</keyword>
<dbReference type="SUPFAM" id="SSF50249">
    <property type="entry name" value="Nucleic acid-binding proteins"/>
    <property type="match status" value="1"/>
</dbReference>
<evidence type="ECO:0000256" key="5">
    <source>
        <dbReference type="PROSITE-ProRule" id="PRU10015"/>
    </source>
</evidence>
<dbReference type="Pfam" id="PF05958">
    <property type="entry name" value="tRNA_U5-meth_tr"/>
    <property type="match status" value="1"/>
</dbReference>
<dbReference type="NCBIfam" id="TIGR00479">
    <property type="entry name" value="rumA"/>
    <property type="match status" value="1"/>
</dbReference>
<keyword evidence="1 4" id="KW-0489">Methyltransferase</keyword>
<dbReference type="STRING" id="341036.SAMN05660649_01962"/>
<organism evidence="7 8">
    <name type="scientific">Desulfotruncus arcticus DSM 17038</name>
    <dbReference type="NCBI Taxonomy" id="1121424"/>
    <lineage>
        <taxon>Bacteria</taxon>
        <taxon>Bacillati</taxon>
        <taxon>Bacillota</taxon>
        <taxon>Clostridia</taxon>
        <taxon>Eubacteriales</taxon>
        <taxon>Desulfallaceae</taxon>
        <taxon>Desulfotruncus</taxon>
    </lineage>
</organism>
<evidence type="ECO:0000313" key="7">
    <source>
        <dbReference type="EMBL" id="SFG55272.1"/>
    </source>
</evidence>